<feature type="binding site" evidence="9">
    <location>
        <position position="203"/>
    </location>
    <ligand>
        <name>1-deoxy-D-xylulose 5-phosphate</name>
        <dbReference type="ChEBI" id="CHEBI:57792"/>
    </ligand>
</feature>
<feature type="binding site" evidence="9">
    <location>
        <position position="9"/>
    </location>
    <ligand>
        <name>NADPH</name>
        <dbReference type="ChEBI" id="CHEBI:57783"/>
    </ligand>
</feature>
<keyword evidence="7 9" id="KW-0414">Isoprene biosynthesis</keyword>
<feature type="binding site" evidence="9">
    <location>
        <position position="136"/>
    </location>
    <ligand>
        <name>Mn(2+)</name>
        <dbReference type="ChEBI" id="CHEBI:29035"/>
    </ligand>
</feature>
<sequence length="379" mass="42138">MIILGCSGSIGVNALEIAKRFCLEIEVLGAGKNISLLNKQISEHHPKAIAIADAQDIPKITPAFQGKIYIGKEGILQAILDSKSKLVLNALTGFLGLEPTLCAIHCGKKVALANKESLVAGGELIDISKIIPIDSEHFSLSYLLGFPKTSRPFRNLYITASGGAFRDMDLNEIPHQNALNALKHPNWQMGKKITIDSATMVNKLFEILEAYWLFGNKNIDAFIERNSHIHALVEFWDGSVVAHFANANMQLPIAYAIQLGLGLPESFLHSFHTNKAIPDSIISQLDFQNKNYQLQKIESARYPLWNLKSVLLENPKLGLVLNAANEIAVEAFLQDSISFGTMTQIVQDSMQTFNKIHFKSKEEMIALDQEVRDYTRRKL</sequence>
<feature type="binding site" evidence="9">
    <location>
        <position position="197"/>
    </location>
    <ligand>
        <name>1-deoxy-D-xylulose 5-phosphate</name>
        <dbReference type="ChEBI" id="CHEBI:57792"/>
    </ligand>
</feature>
<name>A0A3D8IDY1_9HELI</name>
<dbReference type="GO" id="GO:0030145">
    <property type="term" value="F:manganese ion binding"/>
    <property type="evidence" value="ECO:0007669"/>
    <property type="project" value="TreeGrafter"/>
</dbReference>
<feature type="binding site" evidence="9">
    <location>
        <position position="32"/>
    </location>
    <ligand>
        <name>NADPH</name>
        <dbReference type="ChEBI" id="CHEBI:57783"/>
    </ligand>
</feature>
<dbReference type="SUPFAM" id="SSF51735">
    <property type="entry name" value="NAD(P)-binding Rossmann-fold domains"/>
    <property type="match status" value="1"/>
</dbReference>
<dbReference type="GO" id="GO:0030604">
    <property type="term" value="F:1-deoxy-D-xylulose-5-phosphate reductoisomerase activity"/>
    <property type="evidence" value="ECO:0007669"/>
    <property type="project" value="UniProtKB-UniRule"/>
</dbReference>
<dbReference type="InterPro" id="IPR013512">
    <property type="entry name" value="DXP_reductoisomerase_N"/>
</dbReference>
<evidence type="ECO:0000256" key="3">
    <source>
        <dbReference type="ARBA" id="ARBA00022723"/>
    </source>
</evidence>
<protein>
    <recommendedName>
        <fullName evidence="9">1-deoxy-D-xylulose 5-phosphate reductoisomerase</fullName>
        <shortName evidence="9">DXP reductoisomerase</shortName>
        <ecNumber evidence="9">1.1.1.267</ecNumber>
    </recommendedName>
    <alternativeName>
        <fullName evidence="9">1-deoxyxylulose-5-phosphate reductoisomerase</fullName>
    </alternativeName>
    <alternativeName>
        <fullName evidence="9">2-C-methyl-D-erythritol 4-phosphate synthase</fullName>
    </alternativeName>
</protein>
<feature type="binding site" evidence="9">
    <location>
        <position position="206"/>
    </location>
    <ligand>
        <name>1-deoxy-D-xylulose 5-phosphate</name>
        <dbReference type="ChEBI" id="CHEBI:57792"/>
    </ligand>
</feature>
<feature type="binding site" evidence="9">
    <location>
        <position position="116"/>
    </location>
    <ligand>
        <name>NADPH</name>
        <dbReference type="ChEBI" id="CHEBI:57783"/>
    </ligand>
</feature>
<feature type="binding site" evidence="9">
    <location>
        <position position="136"/>
    </location>
    <ligand>
        <name>1-deoxy-D-xylulose 5-phosphate</name>
        <dbReference type="ChEBI" id="CHEBI:57792"/>
    </ligand>
</feature>
<evidence type="ECO:0000256" key="8">
    <source>
        <dbReference type="ARBA" id="ARBA00048543"/>
    </source>
</evidence>
<keyword evidence="4 9" id="KW-0521">NADP</keyword>
<reference evidence="13 14" key="1">
    <citation type="submission" date="2018-04" db="EMBL/GenBank/DDBJ databases">
        <title>Novel Campyloabacter and Helicobacter Species and Strains.</title>
        <authorList>
            <person name="Mannion A.J."/>
            <person name="Shen Z."/>
            <person name="Fox J.G."/>
        </authorList>
    </citation>
    <scope>NUCLEOTIDE SEQUENCE [LARGE SCALE GENOMIC DNA]</scope>
    <source>
        <strain evidence="13 14">MIT 99-5101</strain>
    </source>
</reference>
<feature type="binding site" evidence="9">
    <location>
        <position position="31"/>
    </location>
    <ligand>
        <name>NADPH</name>
        <dbReference type="ChEBI" id="CHEBI:57783"/>
    </ligand>
</feature>
<dbReference type="InterPro" id="IPR036291">
    <property type="entry name" value="NAD(P)-bd_dom_sf"/>
</dbReference>
<dbReference type="SUPFAM" id="SSF69055">
    <property type="entry name" value="1-deoxy-D-xylulose-5-phosphate reductoisomerase, C-terminal domain"/>
    <property type="match status" value="1"/>
</dbReference>
<feature type="binding site" evidence="9">
    <location>
        <position position="202"/>
    </location>
    <ligand>
        <name>1-deoxy-D-xylulose 5-phosphate</name>
        <dbReference type="ChEBI" id="CHEBI:57792"/>
    </ligand>
</feature>
<comment type="catalytic activity">
    <reaction evidence="8">
        <text>2-C-methyl-D-erythritol 4-phosphate + NADP(+) = 1-deoxy-D-xylulose 5-phosphate + NADPH + H(+)</text>
        <dbReference type="Rhea" id="RHEA:13717"/>
        <dbReference type="ChEBI" id="CHEBI:15378"/>
        <dbReference type="ChEBI" id="CHEBI:57783"/>
        <dbReference type="ChEBI" id="CHEBI:57792"/>
        <dbReference type="ChEBI" id="CHEBI:58262"/>
        <dbReference type="ChEBI" id="CHEBI:58349"/>
        <dbReference type="EC" id="1.1.1.267"/>
    </reaction>
    <physiologicalReaction direction="right-to-left" evidence="8">
        <dbReference type="Rhea" id="RHEA:13719"/>
    </physiologicalReaction>
</comment>
<comment type="caution">
    <text evidence="9">Lacks conserved residue(s) required for the propagation of feature annotation.</text>
</comment>
<feature type="binding site" evidence="9">
    <location>
        <position position="33"/>
    </location>
    <ligand>
        <name>NADPH</name>
        <dbReference type="ChEBI" id="CHEBI:57783"/>
    </ligand>
</feature>
<dbReference type="InterPro" id="IPR003821">
    <property type="entry name" value="DXP_reductoisomerase"/>
</dbReference>
<dbReference type="OrthoDB" id="9806546at2"/>
<proteinExistence type="inferred from homology"/>
<dbReference type="GeneID" id="82535629"/>
<evidence type="ECO:0000256" key="9">
    <source>
        <dbReference type="HAMAP-Rule" id="MF_00183"/>
    </source>
</evidence>
<dbReference type="PANTHER" id="PTHR30525">
    <property type="entry name" value="1-DEOXY-D-XYLULOSE 5-PHOSPHATE REDUCTOISOMERASE"/>
    <property type="match status" value="1"/>
</dbReference>
<keyword evidence="9" id="KW-0460">Magnesium</keyword>
<evidence type="ECO:0000256" key="7">
    <source>
        <dbReference type="ARBA" id="ARBA00023229"/>
    </source>
</evidence>
<dbReference type="InterPro" id="IPR036169">
    <property type="entry name" value="DXPR_C_sf"/>
</dbReference>
<dbReference type="PIRSF" id="PIRSF006205">
    <property type="entry name" value="Dxp_reductismrs"/>
    <property type="match status" value="1"/>
</dbReference>
<dbReference type="PANTHER" id="PTHR30525:SF0">
    <property type="entry name" value="1-DEOXY-D-XYLULOSE 5-PHOSPHATE REDUCTOISOMERASE, CHLOROPLASTIC"/>
    <property type="match status" value="1"/>
</dbReference>
<feature type="binding site" evidence="9">
    <location>
        <position position="161"/>
    </location>
    <ligand>
        <name>1-deoxy-D-xylulose 5-phosphate</name>
        <dbReference type="ChEBI" id="CHEBI:57792"/>
    </ligand>
</feature>
<dbReference type="InterPro" id="IPR013644">
    <property type="entry name" value="DXP_reductoisomerase_C"/>
</dbReference>
<dbReference type="GO" id="GO:0070402">
    <property type="term" value="F:NADPH binding"/>
    <property type="evidence" value="ECO:0007669"/>
    <property type="project" value="InterPro"/>
</dbReference>
<keyword evidence="14" id="KW-1185">Reference proteome</keyword>
<feature type="domain" description="DXP reductoisomerase C-terminal" evidence="12">
    <location>
        <begin position="245"/>
        <end position="373"/>
    </location>
</feature>
<evidence type="ECO:0000313" key="13">
    <source>
        <dbReference type="EMBL" id="RDU62974.1"/>
    </source>
</evidence>
<dbReference type="SUPFAM" id="SSF55347">
    <property type="entry name" value="Glyceraldehyde-3-phosphate dehydrogenase-like, C-terminal domain"/>
    <property type="match status" value="1"/>
</dbReference>
<dbReference type="InterPro" id="IPR026877">
    <property type="entry name" value="DXPR_C"/>
</dbReference>
<evidence type="ECO:0000256" key="5">
    <source>
        <dbReference type="ARBA" id="ARBA00023002"/>
    </source>
</evidence>
<dbReference type="GO" id="GO:0051484">
    <property type="term" value="P:isopentenyl diphosphate biosynthetic process, methylerythritol 4-phosphate pathway involved in terpenoid biosynthetic process"/>
    <property type="evidence" value="ECO:0007669"/>
    <property type="project" value="TreeGrafter"/>
</dbReference>
<feature type="binding site" evidence="9">
    <location>
        <position position="184"/>
    </location>
    <ligand>
        <name>1-deoxy-D-xylulose 5-phosphate</name>
        <dbReference type="ChEBI" id="CHEBI:57792"/>
    </ligand>
</feature>
<keyword evidence="6 9" id="KW-0464">Manganese</keyword>
<comment type="function">
    <text evidence="9">Catalyzes the NADPH-dependent rearrangement and reduction of 1-deoxy-D-xylulose-5-phosphate (DXP) to 2-C-methyl-D-erythritol 4-phosphate (MEP).</text>
</comment>
<comment type="caution">
    <text evidence="13">The sequence shown here is derived from an EMBL/GenBank/DDBJ whole genome shotgun (WGS) entry which is preliminary data.</text>
</comment>
<feature type="binding site" evidence="9">
    <location>
        <position position="8"/>
    </location>
    <ligand>
        <name>NADPH</name>
        <dbReference type="ChEBI" id="CHEBI:57783"/>
    </ligand>
</feature>
<evidence type="ECO:0000256" key="4">
    <source>
        <dbReference type="ARBA" id="ARBA00022857"/>
    </source>
</evidence>
<dbReference type="Pfam" id="PF13288">
    <property type="entry name" value="DXPR_C"/>
    <property type="match status" value="1"/>
</dbReference>
<dbReference type="Gene3D" id="1.10.1740.10">
    <property type="match status" value="1"/>
</dbReference>
<gene>
    <name evidence="9" type="primary">dxr</name>
    <name evidence="13" type="ORF">CQA43_04930</name>
</gene>
<dbReference type="AlphaFoldDB" id="A0A3D8IDY1"/>
<feature type="binding site" evidence="9">
    <location>
        <position position="115"/>
    </location>
    <ligand>
        <name>1-deoxy-D-xylulose 5-phosphate</name>
        <dbReference type="ChEBI" id="CHEBI:57792"/>
    </ligand>
</feature>
<evidence type="ECO:0000259" key="10">
    <source>
        <dbReference type="Pfam" id="PF02670"/>
    </source>
</evidence>
<evidence type="ECO:0000259" key="12">
    <source>
        <dbReference type="Pfam" id="PF13288"/>
    </source>
</evidence>
<feature type="domain" description="1-deoxy-D-xylulose 5-phosphate reductoisomerase N-terminal" evidence="10">
    <location>
        <begin position="1"/>
        <end position="122"/>
    </location>
</feature>
<evidence type="ECO:0000259" key="11">
    <source>
        <dbReference type="Pfam" id="PF08436"/>
    </source>
</evidence>
<dbReference type="EMBL" id="NXLS01000004">
    <property type="protein sequence ID" value="RDU62974.1"/>
    <property type="molecule type" value="Genomic_DNA"/>
</dbReference>
<organism evidence="13 14">
    <name type="scientific">Helicobacter ganmani</name>
    <dbReference type="NCBI Taxonomy" id="60246"/>
    <lineage>
        <taxon>Bacteria</taxon>
        <taxon>Pseudomonadati</taxon>
        <taxon>Campylobacterota</taxon>
        <taxon>Epsilonproteobacteria</taxon>
        <taxon>Campylobacterales</taxon>
        <taxon>Helicobacteraceae</taxon>
        <taxon>Helicobacter</taxon>
    </lineage>
</organism>
<dbReference type="HAMAP" id="MF_00183">
    <property type="entry name" value="DXP_reductoisom"/>
    <property type="match status" value="1"/>
</dbReference>
<dbReference type="EC" id="1.1.1.267" evidence="9"/>
<evidence type="ECO:0000313" key="14">
    <source>
        <dbReference type="Proteomes" id="UP000256650"/>
    </source>
</evidence>
<accession>A0A3D8IDY1</accession>
<feature type="binding site" evidence="9">
    <location>
        <position position="134"/>
    </location>
    <ligand>
        <name>Mn(2+)</name>
        <dbReference type="ChEBI" id="CHEBI:29035"/>
    </ligand>
</feature>
<dbReference type="Pfam" id="PF02670">
    <property type="entry name" value="DXP_reductoisom"/>
    <property type="match status" value="1"/>
</dbReference>
<comment type="similarity">
    <text evidence="2 9">Belongs to the DXR family.</text>
</comment>
<keyword evidence="3 9" id="KW-0479">Metal-binding</keyword>
<keyword evidence="5 9" id="KW-0560">Oxidoreductase</keyword>
<feature type="binding site" evidence="9">
    <location>
        <position position="114"/>
    </location>
    <ligand>
        <name>NADPH</name>
        <dbReference type="ChEBI" id="CHEBI:57783"/>
    </ligand>
</feature>
<evidence type="ECO:0000256" key="2">
    <source>
        <dbReference type="ARBA" id="ARBA00006825"/>
    </source>
</evidence>
<feature type="domain" description="1-deoxy-D-xylulose 5-phosphate reductoisomerase C-terminal" evidence="11">
    <location>
        <begin position="130"/>
        <end position="214"/>
    </location>
</feature>
<dbReference type="UniPathway" id="UPA00056">
    <property type="reaction ID" value="UER00092"/>
</dbReference>
<dbReference type="Gene3D" id="3.40.50.720">
    <property type="entry name" value="NAD(P)-binding Rossmann-like Domain"/>
    <property type="match status" value="1"/>
</dbReference>
<keyword evidence="13" id="KW-0413">Isomerase</keyword>
<dbReference type="Proteomes" id="UP000256650">
    <property type="component" value="Unassembled WGS sequence"/>
</dbReference>
<dbReference type="RefSeq" id="WP_115551508.1">
    <property type="nucleotide sequence ID" value="NZ_CAORSE010000002.1"/>
</dbReference>
<evidence type="ECO:0000256" key="6">
    <source>
        <dbReference type="ARBA" id="ARBA00023211"/>
    </source>
</evidence>
<comment type="cofactor">
    <cofactor evidence="9">
        <name>Mg(2+)</name>
        <dbReference type="ChEBI" id="CHEBI:18420"/>
    </cofactor>
    <cofactor evidence="9">
        <name>Mn(2+)</name>
        <dbReference type="ChEBI" id="CHEBI:29035"/>
    </cofactor>
</comment>
<comment type="pathway">
    <text evidence="1 9">Isoprenoid biosynthesis; isopentenyl diphosphate biosynthesis via DXP pathway; isopentenyl diphosphate from 1-deoxy-D-xylulose 5-phosphate: step 1/6.</text>
</comment>
<feature type="binding site" evidence="9">
    <location>
        <position position="135"/>
    </location>
    <ligand>
        <name>1-deoxy-D-xylulose 5-phosphate</name>
        <dbReference type="ChEBI" id="CHEBI:57792"/>
    </ligand>
</feature>
<evidence type="ECO:0000256" key="1">
    <source>
        <dbReference type="ARBA" id="ARBA00005094"/>
    </source>
</evidence>
<feature type="binding site" evidence="9">
    <location>
        <position position="10"/>
    </location>
    <ligand>
        <name>NADPH</name>
        <dbReference type="ChEBI" id="CHEBI:57783"/>
    </ligand>
</feature>
<dbReference type="Pfam" id="PF08436">
    <property type="entry name" value="DXP_redisom_C"/>
    <property type="match status" value="1"/>
</dbReference>
<feature type="binding site" evidence="9">
    <location>
        <position position="206"/>
    </location>
    <ligand>
        <name>Mn(2+)</name>
        <dbReference type="ChEBI" id="CHEBI:29035"/>
    </ligand>
</feature>
<dbReference type="GO" id="GO:0016853">
    <property type="term" value="F:isomerase activity"/>
    <property type="evidence" value="ECO:0007669"/>
    <property type="project" value="UniProtKB-KW"/>
</dbReference>
<dbReference type="NCBIfam" id="TIGR00243">
    <property type="entry name" value="Dxr"/>
    <property type="match status" value="1"/>
</dbReference>
<feature type="binding site" evidence="9">
    <location>
        <position position="190"/>
    </location>
    <ligand>
        <name>NADPH</name>
        <dbReference type="ChEBI" id="CHEBI:57783"/>
    </ligand>
</feature>